<comment type="caution">
    <text evidence="2">The sequence shown here is derived from an EMBL/GenBank/DDBJ whole genome shotgun (WGS) entry which is preliminary data.</text>
</comment>
<accession>A0AAW2FH76</accession>
<dbReference type="AlphaFoldDB" id="A0AAW2FH76"/>
<sequence length="93" mass="10717">MDRDLRESTSSINLASEQIAFESIVTVKISQVIRTKNKIKARQTSWPHRSDYTVSSCRKKLKGKWRSLSKSVKQKTKIKQGSLGHSHEHMRHA</sequence>
<reference evidence="2 3" key="1">
    <citation type="submission" date="2023-03" db="EMBL/GenBank/DDBJ databases">
        <title>High recombination rates correlate with genetic variation in Cardiocondyla obscurior ants.</title>
        <authorList>
            <person name="Errbii M."/>
        </authorList>
    </citation>
    <scope>NUCLEOTIDE SEQUENCE [LARGE SCALE GENOMIC DNA]</scope>
    <source>
        <strain evidence="2">Alpha-2009</strain>
        <tissue evidence="2">Whole body</tissue>
    </source>
</reference>
<organism evidence="2 3">
    <name type="scientific">Cardiocondyla obscurior</name>
    <dbReference type="NCBI Taxonomy" id="286306"/>
    <lineage>
        <taxon>Eukaryota</taxon>
        <taxon>Metazoa</taxon>
        <taxon>Ecdysozoa</taxon>
        <taxon>Arthropoda</taxon>
        <taxon>Hexapoda</taxon>
        <taxon>Insecta</taxon>
        <taxon>Pterygota</taxon>
        <taxon>Neoptera</taxon>
        <taxon>Endopterygota</taxon>
        <taxon>Hymenoptera</taxon>
        <taxon>Apocrita</taxon>
        <taxon>Aculeata</taxon>
        <taxon>Formicoidea</taxon>
        <taxon>Formicidae</taxon>
        <taxon>Myrmicinae</taxon>
        <taxon>Cardiocondyla</taxon>
    </lineage>
</organism>
<evidence type="ECO:0000313" key="2">
    <source>
        <dbReference type="EMBL" id="KAL0114813.1"/>
    </source>
</evidence>
<gene>
    <name evidence="2" type="ORF">PUN28_011858</name>
</gene>
<evidence type="ECO:0000256" key="1">
    <source>
        <dbReference type="SAM" id="MobiDB-lite"/>
    </source>
</evidence>
<evidence type="ECO:0000313" key="3">
    <source>
        <dbReference type="Proteomes" id="UP001430953"/>
    </source>
</evidence>
<name>A0AAW2FH76_9HYME</name>
<dbReference type="EMBL" id="JADYXP020000011">
    <property type="protein sequence ID" value="KAL0114813.1"/>
    <property type="molecule type" value="Genomic_DNA"/>
</dbReference>
<dbReference type="Proteomes" id="UP001430953">
    <property type="component" value="Unassembled WGS sequence"/>
</dbReference>
<keyword evidence="3" id="KW-1185">Reference proteome</keyword>
<feature type="compositionally biased region" description="Basic residues" evidence="1">
    <location>
        <begin position="64"/>
        <end position="78"/>
    </location>
</feature>
<protein>
    <submittedName>
        <fullName evidence="2">Uncharacterized protein</fullName>
    </submittedName>
</protein>
<feature type="region of interest" description="Disordered" evidence="1">
    <location>
        <begin position="64"/>
        <end position="93"/>
    </location>
</feature>
<proteinExistence type="predicted"/>